<dbReference type="EMBL" id="UINC01045223">
    <property type="protein sequence ID" value="SVB51719.1"/>
    <property type="molecule type" value="Genomic_DNA"/>
</dbReference>
<reference evidence="1" key="1">
    <citation type="submission" date="2018-05" db="EMBL/GenBank/DDBJ databases">
        <authorList>
            <person name="Lanie J.A."/>
            <person name="Ng W.-L."/>
            <person name="Kazmierczak K.M."/>
            <person name="Andrzejewski T.M."/>
            <person name="Davidsen T.M."/>
            <person name="Wayne K.J."/>
            <person name="Tettelin H."/>
            <person name="Glass J.I."/>
            <person name="Rusch D."/>
            <person name="Podicherti R."/>
            <person name="Tsui H.-C.T."/>
            <person name="Winkler M.E."/>
        </authorList>
    </citation>
    <scope>NUCLEOTIDE SEQUENCE</scope>
</reference>
<accession>A0A382EMU7</accession>
<proteinExistence type="predicted"/>
<organism evidence="1">
    <name type="scientific">marine metagenome</name>
    <dbReference type="NCBI Taxonomy" id="408172"/>
    <lineage>
        <taxon>unclassified sequences</taxon>
        <taxon>metagenomes</taxon>
        <taxon>ecological metagenomes</taxon>
    </lineage>
</organism>
<evidence type="ECO:0000313" key="1">
    <source>
        <dbReference type="EMBL" id="SVB51719.1"/>
    </source>
</evidence>
<sequence>MASSSIHDGLGDRTEIRPVFVLILGTNQDHSALDH</sequence>
<dbReference type="AlphaFoldDB" id="A0A382EMU7"/>
<gene>
    <name evidence="1" type="ORF">METZ01_LOCUS204573</name>
</gene>
<name>A0A382EMU7_9ZZZZ</name>
<protein>
    <submittedName>
        <fullName evidence="1">Uncharacterized protein</fullName>
    </submittedName>
</protein>